<sequence length="38" mass="4211">MALTSGSNHFIAHFPAFLKKPGTSSFMRQRSDCVTELP</sequence>
<comment type="caution">
    <text evidence="1">The sequence shown here is derived from an EMBL/GenBank/DDBJ whole genome shotgun (WGS) entry which is preliminary data.</text>
</comment>
<gene>
    <name evidence="1" type="ORF">ACCUM_3115</name>
</gene>
<evidence type="ECO:0000313" key="1">
    <source>
        <dbReference type="EMBL" id="TMQ74770.1"/>
    </source>
</evidence>
<dbReference type="EMBL" id="SWAD01000152">
    <property type="protein sequence ID" value="TMQ74770.1"/>
    <property type="molecule type" value="Genomic_DNA"/>
</dbReference>
<keyword evidence="2" id="KW-1185">Reference proteome</keyword>
<evidence type="ECO:0000313" key="2">
    <source>
        <dbReference type="Proteomes" id="UP000306324"/>
    </source>
</evidence>
<dbReference type="Proteomes" id="UP000306324">
    <property type="component" value="Unassembled WGS sequence"/>
</dbReference>
<reference evidence="1 2" key="1">
    <citation type="submission" date="2019-04" db="EMBL/GenBank/DDBJ databases">
        <title>A novel phosphate-accumulating bacterium identified in bioreactor for phosphate removal from wastewater.</title>
        <authorList>
            <person name="Kotlyarov R.Y."/>
            <person name="Beletsky A.V."/>
            <person name="Kallistova A.Y."/>
            <person name="Dorofeev A.G."/>
            <person name="Nikolaev Y.Y."/>
            <person name="Pimenov N.V."/>
            <person name="Ravin N.V."/>
            <person name="Mardanov A.V."/>
        </authorList>
    </citation>
    <scope>NUCLEOTIDE SEQUENCE [LARGE SCALE GENOMIC DNA]</scope>
    <source>
        <strain evidence="1 2">Bin19</strain>
    </source>
</reference>
<protein>
    <submittedName>
        <fullName evidence="1">Uncharacterized protein</fullName>
    </submittedName>
</protein>
<proteinExistence type="predicted"/>
<accession>A0A5S4EHJ0</accession>
<name>A0A5S4EHJ0_9PROT</name>
<dbReference type="AlphaFoldDB" id="A0A5S4EHJ0"/>
<organism evidence="1 2">
    <name type="scientific">Candidatus Accumulibacter phosphatis</name>
    <dbReference type="NCBI Taxonomy" id="327160"/>
    <lineage>
        <taxon>Bacteria</taxon>
        <taxon>Pseudomonadati</taxon>
        <taxon>Pseudomonadota</taxon>
        <taxon>Betaproteobacteria</taxon>
        <taxon>Candidatus Accumulibacter</taxon>
    </lineage>
</organism>